<dbReference type="EMBL" id="QSDG01000011">
    <property type="protein sequence ID" value="RGY68037.1"/>
    <property type="molecule type" value="Genomic_DNA"/>
</dbReference>
<dbReference type="Proteomes" id="UP001060330">
    <property type="component" value="Chromosome"/>
</dbReference>
<dbReference type="AlphaFoldDB" id="A0A413JXS3"/>
<dbReference type="RefSeq" id="WP_032574333.1">
    <property type="nucleotide sequence ID" value="NZ_JABAGK010000014.1"/>
</dbReference>
<dbReference type="EMBL" id="CP103216">
    <property type="protein sequence ID" value="UVR55306.1"/>
    <property type="molecule type" value="Genomic_DNA"/>
</dbReference>
<dbReference type="Gene3D" id="2.60.40.10">
    <property type="entry name" value="Immunoglobulins"/>
    <property type="match status" value="1"/>
</dbReference>
<evidence type="ECO:0000313" key="2">
    <source>
        <dbReference type="EMBL" id="RGY68037.1"/>
    </source>
</evidence>
<organism evidence="2 4">
    <name type="scientific">Bacteroides fragilis</name>
    <dbReference type="NCBI Taxonomy" id="817"/>
    <lineage>
        <taxon>Bacteria</taxon>
        <taxon>Pseudomonadati</taxon>
        <taxon>Bacteroidota</taxon>
        <taxon>Bacteroidia</taxon>
        <taxon>Bacteroidales</taxon>
        <taxon>Bacteroidaceae</taxon>
        <taxon>Bacteroides</taxon>
    </lineage>
</organism>
<feature type="domain" description="BACON" evidence="1">
    <location>
        <begin position="3"/>
        <end position="56"/>
    </location>
</feature>
<reference evidence="3" key="2">
    <citation type="submission" date="2022-08" db="EMBL/GenBank/DDBJ databases">
        <title>Genome Sequencing of Bacteroides fragilis Group Isolates with Nanopore Technology.</title>
        <authorList>
            <person name="Tisza M.J."/>
            <person name="Smith D."/>
            <person name="Dekker J.P."/>
        </authorList>
    </citation>
    <scope>NUCLEOTIDE SEQUENCE</scope>
    <source>
        <strain evidence="3">BFG-70</strain>
    </source>
</reference>
<evidence type="ECO:0000313" key="3">
    <source>
        <dbReference type="EMBL" id="UVR55306.1"/>
    </source>
</evidence>
<proteinExistence type="predicted"/>
<gene>
    <name evidence="2" type="ORF">DXA27_13355</name>
    <name evidence="3" type="ORF">NXX45_16385</name>
</gene>
<sequence length="213" mass="21344">MAKASWCNVSPMSGKGNGTLTISAGAHGGRVARSTTVTVTAVNGTKPSKTIAVSQAGVGTVTTMDSSKPDVPATGGTVTINGTSTSSKLRWKIPARAGALQIVDLLTASMYGVTCAVTVNGGAITSDAAIAGDPGASGRYNFVATVTFSAAKFPVNTTVNFTVIDDTGAEKVCTFTWNAGASTLSLDKSSLSLVNGGAGQTVNVTSNDDWNVS</sequence>
<evidence type="ECO:0000313" key="4">
    <source>
        <dbReference type="Proteomes" id="UP000284614"/>
    </source>
</evidence>
<evidence type="ECO:0000259" key="1">
    <source>
        <dbReference type="Pfam" id="PF13004"/>
    </source>
</evidence>
<dbReference type="Pfam" id="PF13004">
    <property type="entry name" value="BACON"/>
    <property type="match status" value="1"/>
</dbReference>
<name>A0A413JXS3_BACFG</name>
<dbReference type="InterPro" id="IPR013783">
    <property type="entry name" value="Ig-like_fold"/>
</dbReference>
<reference evidence="2 4" key="1">
    <citation type="submission" date="2018-08" db="EMBL/GenBank/DDBJ databases">
        <title>A genome reference for cultivated species of the human gut microbiota.</title>
        <authorList>
            <person name="Zou Y."/>
            <person name="Xue W."/>
            <person name="Luo G."/>
        </authorList>
    </citation>
    <scope>NUCLEOTIDE SEQUENCE [LARGE SCALE GENOMIC DNA]</scope>
    <source>
        <strain evidence="2 4">OF01-1</strain>
    </source>
</reference>
<protein>
    <submittedName>
        <fullName evidence="3">BACON domain-containing protein</fullName>
    </submittedName>
</protein>
<accession>A0A413JXS3</accession>
<dbReference type="Proteomes" id="UP000284614">
    <property type="component" value="Unassembled WGS sequence"/>
</dbReference>
<dbReference type="InterPro" id="IPR024361">
    <property type="entry name" value="BACON"/>
</dbReference>